<keyword evidence="2" id="KW-0560">Oxidoreductase</keyword>
<feature type="domain" description="NADP-dependent oxidoreductase" evidence="3">
    <location>
        <begin position="25"/>
        <end position="335"/>
    </location>
</feature>
<evidence type="ECO:0000259" key="3">
    <source>
        <dbReference type="Pfam" id="PF00248"/>
    </source>
</evidence>
<reference evidence="4 5" key="1">
    <citation type="journal article" date="2019" name="Nat. Ecol. Evol.">
        <title>Megaphylogeny resolves global patterns of mushroom evolution.</title>
        <authorList>
            <person name="Varga T."/>
            <person name="Krizsan K."/>
            <person name="Foldi C."/>
            <person name="Dima B."/>
            <person name="Sanchez-Garcia M."/>
            <person name="Sanchez-Ramirez S."/>
            <person name="Szollosi G.J."/>
            <person name="Szarkandi J.G."/>
            <person name="Papp V."/>
            <person name="Albert L."/>
            <person name="Andreopoulos W."/>
            <person name="Angelini C."/>
            <person name="Antonin V."/>
            <person name="Barry K.W."/>
            <person name="Bougher N.L."/>
            <person name="Buchanan P."/>
            <person name="Buyck B."/>
            <person name="Bense V."/>
            <person name="Catcheside P."/>
            <person name="Chovatia M."/>
            <person name="Cooper J."/>
            <person name="Damon W."/>
            <person name="Desjardin D."/>
            <person name="Finy P."/>
            <person name="Geml J."/>
            <person name="Haridas S."/>
            <person name="Hughes K."/>
            <person name="Justo A."/>
            <person name="Karasinski D."/>
            <person name="Kautmanova I."/>
            <person name="Kiss B."/>
            <person name="Kocsube S."/>
            <person name="Kotiranta H."/>
            <person name="LaButti K.M."/>
            <person name="Lechner B.E."/>
            <person name="Liimatainen K."/>
            <person name="Lipzen A."/>
            <person name="Lukacs Z."/>
            <person name="Mihaltcheva S."/>
            <person name="Morgado L.N."/>
            <person name="Niskanen T."/>
            <person name="Noordeloos M.E."/>
            <person name="Ohm R.A."/>
            <person name="Ortiz-Santana B."/>
            <person name="Ovrebo C."/>
            <person name="Racz N."/>
            <person name="Riley R."/>
            <person name="Savchenko A."/>
            <person name="Shiryaev A."/>
            <person name="Soop K."/>
            <person name="Spirin V."/>
            <person name="Szebenyi C."/>
            <person name="Tomsovsky M."/>
            <person name="Tulloss R.E."/>
            <person name="Uehling J."/>
            <person name="Grigoriev I.V."/>
            <person name="Vagvolgyi C."/>
            <person name="Papp T."/>
            <person name="Martin F.M."/>
            <person name="Miettinen O."/>
            <person name="Hibbett D.S."/>
            <person name="Nagy L.G."/>
        </authorList>
    </citation>
    <scope>NUCLEOTIDE SEQUENCE [LARGE SCALE GENOMIC DNA]</scope>
    <source>
        <strain evidence="4 5">CBS 962.96</strain>
    </source>
</reference>
<dbReference type="AlphaFoldDB" id="A0A4S8KSI4"/>
<evidence type="ECO:0000256" key="1">
    <source>
        <dbReference type="ARBA" id="ARBA00022857"/>
    </source>
</evidence>
<keyword evidence="5" id="KW-1185">Reference proteome</keyword>
<dbReference type="InterPro" id="IPR050523">
    <property type="entry name" value="AKR_Detox_Biosynth"/>
</dbReference>
<dbReference type="Gene3D" id="3.20.20.100">
    <property type="entry name" value="NADP-dependent oxidoreductase domain"/>
    <property type="match status" value="1"/>
</dbReference>
<proteinExistence type="predicted"/>
<evidence type="ECO:0000313" key="5">
    <source>
        <dbReference type="Proteomes" id="UP000297245"/>
    </source>
</evidence>
<organism evidence="4 5">
    <name type="scientific">Dendrothele bispora (strain CBS 962.96)</name>
    <dbReference type="NCBI Taxonomy" id="1314807"/>
    <lineage>
        <taxon>Eukaryota</taxon>
        <taxon>Fungi</taxon>
        <taxon>Dikarya</taxon>
        <taxon>Basidiomycota</taxon>
        <taxon>Agaricomycotina</taxon>
        <taxon>Agaricomycetes</taxon>
        <taxon>Agaricomycetidae</taxon>
        <taxon>Agaricales</taxon>
        <taxon>Agaricales incertae sedis</taxon>
        <taxon>Dendrothele</taxon>
    </lineage>
</organism>
<dbReference type="OrthoDB" id="1720422at2759"/>
<gene>
    <name evidence="4" type="ORF">K435DRAFT_699475</name>
</gene>
<dbReference type="GO" id="GO:0016491">
    <property type="term" value="F:oxidoreductase activity"/>
    <property type="evidence" value="ECO:0007669"/>
    <property type="project" value="UniProtKB-KW"/>
</dbReference>
<dbReference type="PANTHER" id="PTHR43364:SF9">
    <property type="entry name" value="OXIDOREDUCTASE"/>
    <property type="match status" value="1"/>
</dbReference>
<dbReference type="InterPro" id="IPR023210">
    <property type="entry name" value="NADP_OxRdtase_dom"/>
</dbReference>
<dbReference type="InterPro" id="IPR036812">
    <property type="entry name" value="NAD(P)_OxRdtase_dom_sf"/>
</dbReference>
<accession>A0A4S8KSI4</accession>
<protein>
    <submittedName>
        <fullName evidence="4">Aldo/keto reductase</fullName>
    </submittedName>
</protein>
<dbReference type="Pfam" id="PF00248">
    <property type="entry name" value="Aldo_ket_red"/>
    <property type="match status" value="1"/>
</dbReference>
<dbReference type="Proteomes" id="UP000297245">
    <property type="component" value="Unassembled WGS sequence"/>
</dbReference>
<dbReference type="GO" id="GO:0005829">
    <property type="term" value="C:cytosol"/>
    <property type="evidence" value="ECO:0007669"/>
    <property type="project" value="UniProtKB-ARBA"/>
</dbReference>
<dbReference type="PANTHER" id="PTHR43364">
    <property type="entry name" value="NADH-SPECIFIC METHYLGLYOXAL REDUCTASE-RELATED"/>
    <property type="match status" value="1"/>
</dbReference>
<dbReference type="SUPFAM" id="SSF51430">
    <property type="entry name" value="NAD(P)-linked oxidoreductase"/>
    <property type="match status" value="1"/>
</dbReference>
<dbReference type="CDD" id="cd19079">
    <property type="entry name" value="AKR_EcYajO-like"/>
    <property type="match status" value="1"/>
</dbReference>
<sequence length="346" mass="38911">MPVSDTEVQYVRLGKSGLRVSVPIFGALSIGSPKWDKWILEEEKSLEILKAAWDHGINTIDTANIYSNGESERIIAKFIEMNKIPRNEILILTKCNGLVHKDVGVRTVLQPQLRDTREYVNQSGLSRDAIFNAVDTSLSRLKTSYIDLLQIHRFDPDVPPEEIMKALHDLVQSGGVRYVGACSMRTWQLALLNEVADKNGWTKFVSMQSEYSLLYREEERDMHAYCNYHGVGLIPWATVAAGLLARPVGEKTTRAESAKGTMFEQTTTESDKLIINRVQEIARKRGKSMAQIALAWVNAKVASPIIGLSSEKRVEEAVSINGFHLSDEELKYLEEPYQPKAVRAHP</sequence>
<evidence type="ECO:0000256" key="2">
    <source>
        <dbReference type="ARBA" id="ARBA00023002"/>
    </source>
</evidence>
<dbReference type="FunFam" id="3.20.20.100:FF:000004">
    <property type="entry name" value="Oxidoreductase, aldo/keto reductase"/>
    <property type="match status" value="1"/>
</dbReference>
<evidence type="ECO:0000313" key="4">
    <source>
        <dbReference type="EMBL" id="THU78762.1"/>
    </source>
</evidence>
<name>A0A4S8KSI4_DENBC</name>
<dbReference type="EMBL" id="ML180138">
    <property type="protein sequence ID" value="THU78762.1"/>
    <property type="molecule type" value="Genomic_DNA"/>
</dbReference>
<keyword evidence="1" id="KW-0521">NADP</keyword>